<keyword evidence="4" id="KW-1185">Reference proteome</keyword>
<reference evidence="4" key="1">
    <citation type="submission" date="2016-10" db="EMBL/GenBank/DDBJ databases">
        <authorList>
            <person name="Varghese N."/>
            <person name="Submissions S."/>
        </authorList>
    </citation>
    <scope>NUCLEOTIDE SEQUENCE [LARGE SCALE GENOMIC DNA]</scope>
    <source>
        <strain evidence="4">DSM 20524</strain>
    </source>
</reference>
<name>A0A1H9U405_9CORY</name>
<proteinExistence type="predicted"/>
<feature type="region of interest" description="Disordered" evidence="1">
    <location>
        <begin position="189"/>
        <end position="213"/>
    </location>
</feature>
<gene>
    <name evidence="3" type="ORF">SAMN05661109_01642</name>
</gene>
<protein>
    <submittedName>
        <fullName evidence="3">Uncharacterized protein</fullName>
    </submittedName>
</protein>
<evidence type="ECO:0000256" key="2">
    <source>
        <dbReference type="SAM" id="SignalP"/>
    </source>
</evidence>
<organism evidence="3 4">
    <name type="scientific">Corynebacterium cystitidis DSM 20524</name>
    <dbReference type="NCBI Taxonomy" id="1121357"/>
    <lineage>
        <taxon>Bacteria</taxon>
        <taxon>Bacillati</taxon>
        <taxon>Actinomycetota</taxon>
        <taxon>Actinomycetes</taxon>
        <taxon>Mycobacteriales</taxon>
        <taxon>Corynebacteriaceae</taxon>
        <taxon>Corynebacterium</taxon>
    </lineage>
</organism>
<dbReference type="RefSeq" id="WP_092258878.1">
    <property type="nucleotide sequence ID" value="NZ_CP047199.1"/>
</dbReference>
<dbReference type="EMBL" id="FOGQ01000007">
    <property type="protein sequence ID" value="SES04052.1"/>
    <property type="molecule type" value="Genomic_DNA"/>
</dbReference>
<accession>A0A1H9U405</accession>
<feature type="chain" id="PRO_5011486373" evidence="2">
    <location>
        <begin position="36"/>
        <end position="213"/>
    </location>
</feature>
<keyword evidence="2" id="KW-0732">Signal</keyword>
<sequence length="213" mass="23384">MPSYRFGPRRTYRLFSSSLAAVAAFLALPALVVWAVPDPAPELEKVELSVGQGWAEPIDQLVCTVDYHATSQQGWTCGDVTVTASSSEWTDDPERTLRRQVRAHSDWLDGKSGEVIRVGDNLVFLYANKYTGPTIAMTVRGNGDYDNTVLYVQVTGADTLEVTEVASRIWENLTGSPLADDVLAHLPEIDDRPKPQLPGPEHPTRPLPGVQNL</sequence>
<dbReference type="STRING" id="1121357.SAMN05661109_01642"/>
<dbReference type="AlphaFoldDB" id="A0A1H9U405"/>
<feature type="signal peptide" evidence="2">
    <location>
        <begin position="1"/>
        <end position="35"/>
    </location>
</feature>
<evidence type="ECO:0000256" key="1">
    <source>
        <dbReference type="SAM" id="MobiDB-lite"/>
    </source>
</evidence>
<evidence type="ECO:0000313" key="4">
    <source>
        <dbReference type="Proteomes" id="UP000198929"/>
    </source>
</evidence>
<dbReference type="Proteomes" id="UP000198929">
    <property type="component" value="Unassembled WGS sequence"/>
</dbReference>
<evidence type="ECO:0000313" key="3">
    <source>
        <dbReference type="EMBL" id="SES04052.1"/>
    </source>
</evidence>